<dbReference type="CDD" id="cd19071">
    <property type="entry name" value="AKR_AKR1-5-like"/>
    <property type="match status" value="1"/>
</dbReference>
<name>K8E9F6_9CHLO</name>
<evidence type="ECO:0000256" key="5">
    <source>
        <dbReference type="PIRSR" id="PIRSR000097-3"/>
    </source>
</evidence>
<dbReference type="EMBL" id="FO082278">
    <property type="protein sequence ID" value="CCO14347.1"/>
    <property type="molecule type" value="Genomic_DNA"/>
</dbReference>
<dbReference type="AlphaFoldDB" id="K8E9F6"/>
<keyword evidence="3" id="KW-0560">Oxidoreductase</keyword>
<dbReference type="eggNOG" id="KOG1577">
    <property type="taxonomic scope" value="Eukaryota"/>
</dbReference>
<dbReference type="InterPro" id="IPR036812">
    <property type="entry name" value="NAD(P)_OxRdtase_dom_sf"/>
</dbReference>
<dbReference type="RefSeq" id="XP_007515468.1">
    <property type="nucleotide sequence ID" value="XM_007515406.1"/>
</dbReference>
<evidence type="ECO:0000256" key="3">
    <source>
        <dbReference type="ARBA" id="ARBA00023002"/>
    </source>
</evidence>
<dbReference type="PANTHER" id="PTHR43827">
    <property type="entry name" value="2,5-DIKETO-D-GLUCONIC ACID REDUCTASE"/>
    <property type="match status" value="1"/>
</dbReference>
<dbReference type="Proteomes" id="UP000198341">
    <property type="component" value="Chromosome 1"/>
</dbReference>
<dbReference type="PROSITE" id="PS00062">
    <property type="entry name" value="ALDOKETO_REDUCTASE_2"/>
    <property type="match status" value="1"/>
</dbReference>
<accession>K8E9F6</accession>
<evidence type="ECO:0000256" key="4">
    <source>
        <dbReference type="PIRSR" id="PIRSR000097-1"/>
    </source>
</evidence>
<dbReference type="PIRSF" id="PIRSF000097">
    <property type="entry name" value="AKR"/>
    <property type="match status" value="1"/>
</dbReference>
<feature type="site" description="Lowers pKa of active site Tyr" evidence="5">
    <location>
        <position position="77"/>
    </location>
</feature>
<evidence type="ECO:0000259" key="6">
    <source>
        <dbReference type="Pfam" id="PF00248"/>
    </source>
</evidence>
<dbReference type="KEGG" id="bpg:Bathy01g06750"/>
<dbReference type="PRINTS" id="PR00069">
    <property type="entry name" value="ALDKETRDTASE"/>
</dbReference>
<dbReference type="InterPro" id="IPR020471">
    <property type="entry name" value="AKR"/>
</dbReference>
<dbReference type="InterPro" id="IPR018170">
    <property type="entry name" value="Aldo/ket_reductase_CS"/>
</dbReference>
<dbReference type="PROSITE" id="PS00063">
    <property type="entry name" value="ALDOKETO_REDUCTASE_3"/>
    <property type="match status" value="1"/>
</dbReference>
<reference evidence="7 8" key="1">
    <citation type="submission" date="2011-10" db="EMBL/GenBank/DDBJ databases">
        <authorList>
            <person name="Genoscope - CEA"/>
        </authorList>
    </citation>
    <scope>NUCLEOTIDE SEQUENCE [LARGE SCALE GENOMIC DNA]</scope>
    <source>
        <strain evidence="7 8">RCC 1105</strain>
    </source>
</reference>
<dbReference type="GO" id="GO:0016616">
    <property type="term" value="F:oxidoreductase activity, acting on the CH-OH group of donors, NAD or NADP as acceptor"/>
    <property type="evidence" value="ECO:0007669"/>
    <property type="project" value="UniProtKB-ARBA"/>
</dbReference>
<feature type="active site" description="Proton donor" evidence="4">
    <location>
        <position position="47"/>
    </location>
</feature>
<comment type="similarity">
    <text evidence="1">Belongs to the aldo/keto reductase family.</text>
</comment>
<dbReference type="STRING" id="41875.K8E9F6"/>
<protein>
    <submittedName>
        <fullName evidence="7">Oxidoreductase</fullName>
    </submittedName>
</protein>
<proteinExistence type="inferred from homology"/>
<dbReference type="SUPFAM" id="SSF51430">
    <property type="entry name" value="NAD(P)-linked oxidoreductase"/>
    <property type="match status" value="1"/>
</dbReference>
<feature type="domain" description="NADP-dependent oxidoreductase" evidence="6">
    <location>
        <begin position="13"/>
        <end position="278"/>
    </location>
</feature>
<dbReference type="Gene3D" id="3.20.20.100">
    <property type="entry name" value="NADP-dependent oxidoreductase domain"/>
    <property type="match status" value="1"/>
</dbReference>
<dbReference type="GeneID" id="19018410"/>
<dbReference type="Pfam" id="PF00248">
    <property type="entry name" value="Aldo_ket_red"/>
    <property type="match status" value="1"/>
</dbReference>
<keyword evidence="2" id="KW-0521">NADP</keyword>
<evidence type="ECO:0000256" key="1">
    <source>
        <dbReference type="ARBA" id="ARBA00007905"/>
    </source>
</evidence>
<keyword evidence="8" id="KW-1185">Reference proteome</keyword>
<dbReference type="InterPro" id="IPR023210">
    <property type="entry name" value="NADP_OxRdtase_dom"/>
</dbReference>
<gene>
    <name evidence="7" type="ORF">Bathy01g06750</name>
</gene>
<dbReference type="PANTHER" id="PTHR43827:SF3">
    <property type="entry name" value="NADP-DEPENDENT OXIDOREDUCTASE DOMAIN-CONTAINING PROTEIN"/>
    <property type="match status" value="1"/>
</dbReference>
<evidence type="ECO:0000313" key="8">
    <source>
        <dbReference type="Proteomes" id="UP000198341"/>
    </source>
</evidence>
<evidence type="ECO:0000256" key="2">
    <source>
        <dbReference type="ARBA" id="ARBA00022857"/>
    </source>
</evidence>
<sequence>MNTTLQNTPHGWMGLGTWKSSPGVTKDIVFEALASGLCRHIDSAPVYQNQREVGEAIELYVKDINGGKREDVHVTSKLMTYSLPPEKFEEETKRQLKELRIEKLDLMLLQWPVTTSGSIEAQWKALERLVRKGLVERIGVSNFSRKKLEQLLRCCEIKPSVNQIECHPNWRQDDLVEFCKENDIVVQCYGPLGSGDQFSSDGLNRKRSGAPPLSNHIVVELAEKYGATPAQICLNWAVFHRGTVPLPKTVNKERLRENKEALDIVISSEDLAKIDSIEEQYRLQHGSFHTGPTKEFKTLEELWDED</sequence>
<organism evidence="7 8">
    <name type="scientific">Bathycoccus prasinos</name>
    <dbReference type="NCBI Taxonomy" id="41875"/>
    <lineage>
        <taxon>Eukaryota</taxon>
        <taxon>Viridiplantae</taxon>
        <taxon>Chlorophyta</taxon>
        <taxon>Mamiellophyceae</taxon>
        <taxon>Mamiellales</taxon>
        <taxon>Bathycoccaceae</taxon>
        <taxon>Bathycoccus</taxon>
    </lineage>
</organism>
<evidence type="ECO:0000313" key="7">
    <source>
        <dbReference type="EMBL" id="CCO14347.1"/>
    </source>
</evidence>
<dbReference type="OrthoDB" id="416253at2759"/>